<sequence>MFTIVASYPLVFCFLFCYYFYYFFHIGIIIQEFQKNQNTFFNRGAFSYNLNMKIAFVSDIHSNIEAFSVALDIIKHRKVDKIMSCGDIVGYGPDPEEAITLFEENGIVGVRGNHDAGAVGDSILYEFNEYAKLALLYTKRNISKRSENFLKTLSTLIEEDNFTIFHGFPNPKNPFKYILSDFDVIEAFSYLNTPIGFYGHTHIPCVCKLSNENSPEVFPEQKQIKFKLEKGFRYLINVGSIGQPRDGNPKGAFVIFDTDEYSVEFVRFDYDVEKVYNKIIERNLPSYLGERLFSGL</sequence>
<keyword evidence="2" id="KW-0812">Transmembrane</keyword>
<name>A0A7C4XZY0_9BACT</name>
<proteinExistence type="inferred from homology"/>
<dbReference type="InterPro" id="IPR011152">
    <property type="entry name" value="Pesterase_MJ0912"/>
</dbReference>
<dbReference type="EMBL" id="DTHV01000026">
    <property type="protein sequence ID" value="HGW59995.1"/>
    <property type="molecule type" value="Genomic_DNA"/>
</dbReference>
<dbReference type="PANTHER" id="PTHR42850:SF2">
    <property type="entry name" value="BLL5683 PROTEIN"/>
    <property type="match status" value="1"/>
</dbReference>
<protein>
    <submittedName>
        <fullName evidence="4">Metallophosphoesterase</fullName>
    </submittedName>
</protein>
<keyword evidence="2" id="KW-0472">Membrane</keyword>
<evidence type="ECO:0000259" key="3">
    <source>
        <dbReference type="Pfam" id="PF12850"/>
    </source>
</evidence>
<evidence type="ECO:0000256" key="2">
    <source>
        <dbReference type="SAM" id="Phobius"/>
    </source>
</evidence>
<dbReference type="InterPro" id="IPR024654">
    <property type="entry name" value="Calcineurin-like_PHP_lpxH"/>
</dbReference>
<dbReference type="PIRSF" id="PIRSF000883">
    <property type="entry name" value="Pesterase_MJ0912"/>
    <property type="match status" value="1"/>
</dbReference>
<dbReference type="GO" id="GO:0005737">
    <property type="term" value="C:cytoplasm"/>
    <property type="evidence" value="ECO:0007669"/>
    <property type="project" value="TreeGrafter"/>
</dbReference>
<reference evidence="4" key="1">
    <citation type="journal article" date="2020" name="mSystems">
        <title>Genome- and Community-Level Interaction Insights into Carbon Utilization and Element Cycling Functions of Hydrothermarchaeota in Hydrothermal Sediment.</title>
        <authorList>
            <person name="Zhou Z."/>
            <person name="Liu Y."/>
            <person name="Xu W."/>
            <person name="Pan J."/>
            <person name="Luo Z.H."/>
            <person name="Li M."/>
        </authorList>
    </citation>
    <scope>NUCLEOTIDE SEQUENCE [LARGE SCALE GENOMIC DNA]</scope>
    <source>
        <strain evidence="4">SpSt-794</strain>
    </source>
</reference>
<comment type="similarity">
    <text evidence="1">Belongs to the metallophosphoesterase superfamily. YfcE family.</text>
</comment>
<dbReference type="InterPro" id="IPR029052">
    <property type="entry name" value="Metallo-depent_PP-like"/>
</dbReference>
<accession>A0A7C4XZY0</accession>
<comment type="caution">
    <text evidence="4">The sequence shown here is derived from an EMBL/GenBank/DDBJ whole genome shotgun (WGS) entry which is preliminary data.</text>
</comment>
<dbReference type="PANTHER" id="PTHR42850">
    <property type="entry name" value="METALLOPHOSPHOESTERASE"/>
    <property type="match status" value="1"/>
</dbReference>
<dbReference type="GO" id="GO:0016791">
    <property type="term" value="F:phosphatase activity"/>
    <property type="evidence" value="ECO:0007669"/>
    <property type="project" value="TreeGrafter"/>
</dbReference>
<evidence type="ECO:0000256" key="1">
    <source>
        <dbReference type="ARBA" id="ARBA00008950"/>
    </source>
</evidence>
<organism evidence="4">
    <name type="scientific">Caldisericum exile</name>
    <dbReference type="NCBI Taxonomy" id="693075"/>
    <lineage>
        <taxon>Bacteria</taxon>
        <taxon>Pseudomonadati</taxon>
        <taxon>Caldisericota/Cryosericota group</taxon>
        <taxon>Caldisericota</taxon>
        <taxon>Caldisericia</taxon>
        <taxon>Caldisericales</taxon>
        <taxon>Caldisericaceae</taxon>
        <taxon>Caldisericum</taxon>
    </lineage>
</organism>
<keyword evidence="2" id="KW-1133">Transmembrane helix</keyword>
<gene>
    <name evidence="4" type="ORF">ENV82_00910</name>
</gene>
<feature type="transmembrane region" description="Helical" evidence="2">
    <location>
        <begin position="6"/>
        <end position="30"/>
    </location>
</feature>
<dbReference type="SUPFAM" id="SSF56300">
    <property type="entry name" value="Metallo-dependent phosphatases"/>
    <property type="match status" value="1"/>
</dbReference>
<dbReference type="Pfam" id="PF12850">
    <property type="entry name" value="Metallophos_2"/>
    <property type="match status" value="1"/>
</dbReference>
<dbReference type="InterPro" id="IPR050126">
    <property type="entry name" value="Ap4A_hydrolase"/>
</dbReference>
<dbReference type="AlphaFoldDB" id="A0A7C4XZY0"/>
<dbReference type="Gene3D" id="3.60.21.10">
    <property type="match status" value="1"/>
</dbReference>
<feature type="domain" description="Calcineurin-like phosphoesterase" evidence="3">
    <location>
        <begin position="52"/>
        <end position="260"/>
    </location>
</feature>
<evidence type="ECO:0000313" key="4">
    <source>
        <dbReference type="EMBL" id="HGW59995.1"/>
    </source>
</evidence>